<dbReference type="AlphaFoldDB" id="A0A1M6NL92"/>
<dbReference type="InterPro" id="IPR036068">
    <property type="entry name" value="Nicotinate_pribotase-like_C"/>
</dbReference>
<evidence type="ECO:0000256" key="7">
    <source>
        <dbReference type="ARBA" id="ARBA00022676"/>
    </source>
</evidence>
<keyword evidence="7 12" id="KW-0328">Glycosyltransferase</keyword>
<dbReference type="UniPathway" id="UPA00253">
    <property type="reaction ID" value="UER00331"/>
</dbReference>
<dbReference type="SUPFAM" id="SSF54675">
    <property type="entry name" value="Nicotinate/Quinolinate PRTase N-terminal domain-like"/>
    <property type="match status" value="1"/>
</dbReference>
<dbReference type="RefSeq" id="WP_072910147.1">
    <property type="nucleotide sequence ID" value="NZ_FQZT01000029.1"/>
</dbReference>
<comment type="function">
    <text evidence="1">Involved in the catabolism of quinolinic acid (QA).</text>
</comment>
<dbReference type="PIRSF" id="PIRSF006250">
    <property type="entry name" value="NadC_ModD"/>
    <property type="match status" value="1"/>
</dbReference>
<evidence type="ECO:0000256" key="3">
    <source>
        <dbReference type="ARBA" id="ARBA00009400"/>
    </source>
</evidence>
<dbReference type="InterPro" id="IPR004393">
    <property type="entry name" value="NadC"/>
</dbReference>
<dbReference type="GO" id="GO:0034213">
    <property type="term" value="P:quinolinate catabolic process"/>
    <property type="evidence" value="ECO:0007669"/>
    <property type="project" value="TreeGrafter"/>
</dbReference>
<dbReference type="InterPro" id="IPR022412">
    <property type="entry name" value="Quinolinate_PRibosylTrfase_N"/>
</dbReference>
<feature type="domain" description="Quinolinate phosphoribosyl transferase N-terminal" evidence="15">
    <location>
        <begin position="21"/>
        <end position="106"/>
    </location>
</feature>
<dbReference type="InterPro" id="IPR002638">
    <property type="entry name" value="Quinolinate_PRibosylTrfase_C"/>
</dbReference>
<accession>A0A1M6NL92</accession>
<dbReference type="NCBIfam" id="TIGR00078">
    <property type="entry name" value="nadC"/>
    <property type="match status" value="1"/>
</dbReference>
<evidence type="ECO:0000256" key="10">
    <source>
        <dbReference type="ARBA" id="ARBA00047445"/>
    </source>
</evidence>
<proteinExistence type="inferred from homology"/>
<keyword evidence="8 12" id="KW-0808">Transferase</keyword>
<dbReference type="Gene3D" id="3.20.20.70">
    <property type="entry name" value="Aldolase class I"/>
    <property type="match status" value="1"/>
</dbReference>
<dbReference type="InterPro" id="IPR013785">
    <property type="entry name" value="Aldolase_TIM"/>
</dbReference>
<evidence type="ECO:0000259" key="14">
    <source>
        <dbReference type="Pfam" id="PF01729"/>
    </source>
</evidence>
<feature type="binding site" evidence="13">
    <location>
        <begin position="237"/>
        <end position="239"/>
    </location>
    <ligand>
        <name>substrate</name>
    </ligand>
</feature>
<feature type="binding site" evidence="13">
    <location>
        <position position="163"/>
    </location>
    <ligand>
        <name>substrate</name>
    </ligand>
</feature>
<evidence type="ECO:0000256" key="8">
    <source>
        <dbReference type="ARBA" id="ARBA00022679"/>
    </source>
</evidence>
<sequence>MQFEIERIVRTALEEDIGLGDITTEVTVVADTVARAQLVAKEDFTLAGMNVAEAVFKTLDSTIGFEKLLEDGRPVKRGEVLAWIRGTAPVLLQGERTALNLMQRMSGIATLTAQYVEKVKGTKATIVDTRKTVPGLRALDKYAVRMGGGRNHRIGLFDGVLIKENHSAAAGGITAAVTRAKQKLPHTLKIEVETRNMEEVQEALTAGADIIMLDNMSYDEMRRGVELIAGKALVEASGGVSLDTVRDIAETGVDIISVGALTHSVKAADISMLLDD</sequence>
<evidence type="ECO:0000256" key="9">
    <source>
        <dbReference type="ARBA" id="ARBA00033102"/>
    </source>
</evidence>
<dbReference type="Gene3D" id="3.90.1170.20">
    <property type="entry name" value="Quinolinate phosphoribosyl transferase, N-terminal domain"/>
    <property type="match status" value="1"/>
</dbReference>
<dbReference type="Proteomes" id="UP000184171">
    <property type="component" value="Unassembled WGS sequence"/>
</dbReference>
<organism evidence="16 17">
    <name type="scientific">Malonomonas rubra DSM 5091</name>
    <dbReference type="NCBI Taxonomy" id="1122189"/>
    <lineage>
        <taxon>Bacteria</taxon>
        <taxon>Pseudomonadati</taxon>
        <taxon>Thermodesulfobacteriota</taxon>
        <taxon>Desulfuromonadia</taxon>
        <taxon>Desulfuromonadales</taxon>
        <taxon>Geopsychrobacteraceae</taxon>
        <taxon>Malonomonas</taxon>
    </lineage>
</organism>
<gene>
    <name evidence="16" type="ORF">SAMN02745165_03645</name>
</gene>
<evidence type="ECO:0000256" key="1">
    <source>
        <dbReference type="ARBA" id="ARBA00003237"/>
    </source>
</evidence>
<dbReference type="GO" id="GO:0004514">
    <property type="term" value="F:nicotinate-nucleotide diphosphorylase (carboxylating) activity"/>
    <property type="evidence" value="ECO:0007669"/>
    <property type="project" value="UniProtKB-EC"/>
</dbReference>
<keyword evidence="6" id="KW-0662">Pyridine nucleotide biosynthesis</keyword>
<feature type="binding site" evidence="13">
    <location>
        <position position="153"/>
    </location>
    <ligand>
        <name>substrate</name>
    </ligand>
</feature>
<evidence type="ECO:0000313" key="17">
    <source>
        <dbReference type="Proteomes" id="UP000184171"/>
    </source>
</evidence>
<evidence type="ECO:0000256" key="11">
    <source>
        <dbReference type="ARBA" id="ARBA00069173"/>
    </source>
</evidence>
<dbReference type="FunFam" id="3.90.1170.20:FF:000001">
    <property type="entry name" value="Nicotinate-nucleotide diphosphorylase (Carboxylating)"/>
    <property type="match status" value="1"/>
</dbReference>
<evidence type="ECO:0000256" key="6">
    <source>
        <dbReference type="ARBA" id="ARBA00022642"/>
    </source>
</evidence>
<evidence type="ECO:0000313" key="16">
    <source>
        <dbReference type="EMBL" id="SHJ96511.1"/>
    </source>
</evidence>
<reference evidence="16 17" key="1">
    <citation type="submission" date="2016-11" db="EMBL/GenBank/DDBJ databases">
        <authorList>
            <person name="Jaros S."/>
            <person name="Januszkiewicz K."/>
            <person name="Wedrychowicz H."/>
        </authorList>
    </citation>
    <scope>NUCLEOTIDE SEQUENCE [LARGE SCALE GENOMIC DNA]</scope>
    <source>
        <strain evidence="16 17">DSM 5091</strain>
    </source>
</reference>
<dbReference type="STRING" id="1122189.SAMN02745165_03645"/>
<comment type="pathway">
    <text evidence="2">Cofactor biosynthesis; NAD(+) biosynthesis; nicotinate D-ribonucleotide from quinolinate: step 1/1.</text>
</comment>
<feature type="binding site" evidence="13">
    <location>
        <position position="193"/>
    </location>
    <ligand>
        <name>substrate</name>
    </ligand>
</feature>
<comment type="catalytic activity">
    <reaction evidence="10">
        <text>nicotinate beta-D-ribonucleotide + CO2 + diphosphate = quinolinate + 5-phospho-alpha-D-ribose 1-diphosphate + 2 H(+)</text>
        <dbReference type="Rhea" id="RHEA:12733"/>
        <dbReference type="ChEBI" id="CHEBI:15378"/>
        <dbReference type="ChEBI" id="CHEBI:16526"/>
        <dbReference type="ChEBI" id="CHEBI:29959"/>
        <dbReference type="ChEBI" id="CHEBI:33019"/>
        <dbReference type="ChEBI" id="CHEBI:57502"/>
        <dbReference type="ChEBI" id="CHEBI:58017"/>
        <dbReference type="EC" id="2.4.2.19"/>
    </reaction>
</comment>
<dbReference type="FunFam" id="3.20.20.70:FF:000030">
    <property type="entry name" value="Nicotinate-nucleotide pyrophosphorylase, carboxylating"/>
    <property type="match status" value="1"/>
</dbReference>
<dbReference type="CDD" id="cd01572">
    <property type="entry name" value="QPRTase"/>
    <property type="match status" value="1"/>
</dbReference>
<feature type="binding site" evidence="13">
    <location>
        <begin position="129"/>
        <end position="131"/>
    </location>
    <ligand>
        <name>substrate</name>
    </ligand>
</feature>
<dbReference type="Pfam" id="PF01729">
    <property type="entry name" value="QRPTase_C"/>
    <property type="match status" value="1"/>
</dbReference>
<dbReference type="PANTHER" id="PTHR32179:SF3">
    <property type="entry name" value="NICOTINATE-NUCLEOTIDE PYROPHOSPHORYLASE [CARBOXYLATING]"/>
    <property type="match status" value="1"/>
</dbReference>
<keyword evidence="17" id="KW-1185">Reference proteome</keyword>
<comment type="similarity">
    <text evidence="3 12">Belongs to the NadC/ModD family.</text>
</comment>
<dbReference type="InterPro" id="IPR027277">
    <property type="entry name" value="NadC/ModD"/>
</dbReference>
<feature type="binding site" evidence="13">
    <location>
        <begin position="258"/>
        <end position="260"/>
    </location>
    <ligand>
        <name>substrate</name>
    </ligand>
</feature>
<comment type="subunit">
    <text evidence="4">Hexamer formed by 3 homodimers.</text>
</comment>
<evidence type="ECO:0000259" key="15">
    <source>
        <dbReference type="Pfam" id="PF02749"/>
    </source>
</evidence>
<dbReference type="PANTHER" id="PTHR32179">
    <property type="entry name" value="NICOTINATE-NUCLEOTIDE PYROPHOSPHORYLASE [CARBOXYLATING]"/>
    <property type="match status" value="1"/>
</dbReference>
<dbReference type="GO" id="GO:0005737">
    <property type="term" value="C:cytoplasm"/>
    <property type="evidence" value="ECO:0007669"/>
    <property type="project" value="TreeGrafter"/>
</dbReference>
<feature type="binding site" evidence="13">
    <location>
        <position position="96"/>
    </location>
    <ligand>
        <name>substrate</name>
    </ligand>
</feature>
<dbReference type="GO" id="GO:0009435">
    <property type="term" value="P:NAD+ biosynthetic process"/>
    <property type="evidence" value="ECO:0007669"/>
    <property type="project" value="UniProtKB-UniPathway"/>
</dbReference>
<dbReference type="InterPro" id="IPR037128">
    <property type="entry name" value="Quinolinate_PRibosylTase_N_sf"/>
</dbReference>
<dbReference type="SUPFAM" id="SSF51690">
    <property type="entry name" value="Nicotinate/Quinolinate PRTase C-terminal domain-like"/>
    <property type="match status" value="1"/>
</dbReference>
<evidence type="ECO:0000256" key="4">
    <source>
        <dbReference type="ARBA" id="ARBA00011218"/>
    </source>
</evidence>
<feature type="binding site" evidence="13">
    <location>
        <position position="214"/>
    </location>
    <ligand>
        <name>substrate</name>
    </ligand>
</feature>
<dbReference type="Pfam" id="PF02749">
    <property type="entry name" value="QRPTase_N"/>
    <property type="match status" value="1"/>
</dbReference>
<protein>
    <recommendedName>
        <fullName evidence="11">Probable nicotinate-nucleotide pyrophosphorylase [carboxylating]</fullName>
        <ecNumber evidence="5">2.4.2.19</ecNumber>
    </recommendedName>
    <alternativeName>
        <fullName evidence="9">Quinolinate phosphoribosyltransferase [decarboxylating]</fullName>
    </alternativeName>
</protein>
<evidence type="ECO:0000256" key="13">
    <source>
        <dbReference type="PIRSR" id="PIRSR006250-1"/>
    </source>
</evidence>
<dbReference type="OrthoDB" id="9782546at2"/>
<dbReference type="EMBL" id="FQZT01000029">
    <property type="protein sequence ID" value="SHJ96511.1"/>
    <property type="molecule type" value="Genomic_DNA"/>
</dbReference>
<dbReference type="EC" id="2.4.2.19" evidence="5"/>
<feature type="domain" description="Quinolinate phosphoribosyl transferase C-terminal" evidence="14">
    <location>
        <begin position="108"/>
        <end position="272"/>
    </location>
</feature>
<name>A0A1M6NL92_MALRU</name>
<evidence type="ECO:0000256" key="12">
    <source>
        <dbReference type="PIRNR" id="PIRNR006250"/>
    </source>
</evidence>
<evidence type="ECO:0000256" key="5">
    <source>
        <dbReference type="ARBA" id="ARBA00011944"/>
    </source>
</evidence>
<evidence type="ECO:0000256" key="2">
    <source>
        <dbReference type="ARBA" id="ARBA00004893"/>
    </source>
</evidence>